<evidence type="ECO:0000256" key="1">
    <source>
        <dbReference type="SAM" id="SignalP"/>
    </source>
</evidence>
<comment type="caution">
    <text evidence="2">The sequence shown here is derived from an EMBL/GenBank/DDBJ whole genome shotgun (WGS) entry which is preliminary data.</text>
</comment>
<feature type="signal peptide" evidence="1">
    <location>
        <begin position="1"/>
        <end position="19"/>
    </location>
</feature>
<reference evidence="2 3" key="1">
    <citation type="submission" date="2016-07" db="EMBL/GenBank/DDBJ databases">
        <title>Pervasive Adenine N6-methylation of Active Genes in Fungi.</title>
        <authorList>
            <consortium name="DOE Joint Genome Institute"/>
            <person name="Mondo S.J."/>
            <person name="Dannebaum R.O."/>
            <person name="Kuo R.C."/>
            <person name="Labutti K."/>
            <person name="Haridas S."/>
            <person name="Kuo A."/>
            <person name="Salamov A."/>
            <person name="Ahrendt S.R."/>
            <person name="Lipzen A."/>
            <person name="Sullivan W."/>
            <person name="Andreopoulos W.B."/>
            <person name="Clum A."/>
            <person name="Lindquist E."/>
            <person name="Daum C."/>
            <person name="Ramamoorthy G.K."/>
            <person name="Gryganskyi A."/>
            <person name="Culley D."/>
            <person name="Magnuson J.K."/>
            <person name="James T.Y."/>
            <person name="O'Malley M.A."/>
            <person name="Stajich J.E."/>
            <person name="Spatafora J.W."/>
            <person name="Visel A."/>
            <person name="Grigoriev I.V."/>
        </authorList>
    </citation>
    <scope>NUCLEOTIDE SEQUENCE [LARGE SCALE GENOMIC DNA]</scope>
    <source>
        <strain evidence="2 3">12-1054</strain>
    </source>
</reference>
<keyword evidence="3" id="KW-1185">Reference proteome</keyword>
<sequence length="210" mass="22840">MRSVVTAAFFSGLFSLATAISLLSGILDCSYEMTAVWERAITASSEETCHWYCDAKLTNASLQDTAAFVVRRDKAAGLIQAAISTDGFDACLVEKSDICKQNTWAFQKIKEKGPNCVCYALLKFMRVEKGTAKTAKGKVVNCDIDAFAKRVADAGVDLSQGYLQTNGGPCKGSKRSAKCDTNGQLVANHLRDFNEHMDNLPSKRFLEKAA</sequence>
<accession>A0A1Y2F5H3</accession>
<keyword evidence="1" id="KW-0732">Signal</keyword>
<evidence type="ECO:0000313" key="2">
    <source>
        <dbReference type="EMBL" id="ORY78185.1"/>
    </source>
</evidence>
<evidence type="ECO:0000313" key="3">
    <source>
        <dbReference type="Proteomes" id="UP000193685"/>
    </source>
</evidence>
<dbReference type="EMBL" id="MCFI01000018">
    <property type="protein sequence ID" value="ORY78185.1"/>
    <property type="molecule type" value="Genomic_DNA"/>
</dbReference>
<protein>
    <submittedName>
        <fullName evidence="2">Uncharacterized protein</fullName>
    </submittedName>
</protein>
<dbReference type="GeneID" id="63788107"/>
<dbReference type="AlphaFoldDB" id="A0A1Y2F5H3"/>
<gene>
    <name evidence="2" type="ORF">BCR37DRAFT_394687</name>
</gene>
<feature type="chain" id="PRO_5013390839" evidence="1">
    <location>
        <begin position="20"/>
        <end position="210"/>
    </location>
</feature>
<name>A0A1Y2F5H3_PROLT</name>
<dbReference type="RefSeq" id="XP_040723296.1">
    <property type="nucleotide sequence ID" value="XM_040871508.1"/>
</dbReference>
<proteinExistence type="predicted"/>
<organism evidence="2 3">
    <name type="scientific">Protomyces lactucae-debilis</name>
    <dbReference type="NCBI Taxonomy" id="2754530"/>
    <lineage>
        <taxon>Eukaryota</taxon>
        <taxon>Fungi</taxon>
        <taxon>Dikarya</taxon>
        <taxon>Ascomycota</taxon>
        <taxon>Taphrinomycotina</taxon>
        <taxon>Taphrinomycetes</taxon>
        <taxon>Taphrinales</taxon>
        <taxon>Protomycetaceae</taxon>
        <taxon>Protomyces</taxon>
    </lineage>
</organism>
<dbReference type="Proteomes" id="UP000193685">
    <property type="component" value="Unassembled WGS sequence"/>
</dbReference>